<evidence type="ECO:0000313" key="2">
    <source>
        <dbReference type="EMBL" id="KAJ8428373.1"/>
    </source>
</evidence>
<protein>
    <submittedName>
        <fullName evidence="2">Uncharacterized protein</fullName>
    </submittedName>
</protein>
<dbReference type="AlphaFoldDB" id="A0A9Q1JP27"/>
<proteinExistence type="predicted"/>
<name>A0A9Q1JP27_9CARY</name>
<organism evidence="2 3">
    <name type="scientific">Carnegiea gigantea</name>
    <dbReference type="NCBI Taxonomy" id="171969"/>
    <lineage>
        <taxon>Eukaryota</taxon>
        <taxon>Viridiplantae</taxon>
        <taxon>Streptophyta</taxon>
        <taxon>Embryophyta</taxon>
        <taxon>Tracheophyta</taxon>
        <taxon>Spermatophyta</taxon>
        <taxon>Magnoliopsida</taxon>
        <taxon>eudicotyledons</taxon>
        <taxon>Gunneridae</taxon>
        <taxon>Pentapetalae</taxon>
        <taxon>Caryophyllales</taxon>
        <taxon>Cactineae</taxon>
        <taxon>Cactaceae</taxon>
        <taxon>Cactoideae</taxon>
        <taxon>Echinocereeae</taxon>
        <taxon>Carnegiea</taxon>
    </lineage>
</organism>
<sequence>MDVHATAIGDGGGVREIVMYVLWGGMVVQSAHGKVTYKGGSRKCMVVKGGMWVEEVIRMVKEIARTDMVMMSMAIVCGRERRSAEVSTGRVTVREEKVQACHDGKVYSKSARNSHDGVEVGWEDGHNQSGGKRWGSKLRVGGDTIELSKDDEISIVLENAGDEEATKQDDAGDEQSPEKGCDEGMKRKGCGDGNDMNNNDIKFRKGSGVGAQQWWMYDRATKLTHQSVTFLKDLHRFHTARSNSTSSTHMLRKR</sequence>
<feature type="compositionally biased region" description="Basic and acidic residues" evidence="1">
    <location>
        <begin position="164"/>
        <end position="190"/>
    </location>
</feature>
<dbReference type="Proteomes" id="UP001153076">
    <property type="component" value="Unassembled WGS sequence"/>
</dbReference>
<evidence type="ECO:0000256" key="1">
    <source>
        <dbReference type="SAM" id="MobiDB-lite"/>
    </source>
</evidence>
<keyword evidence="3" id="KW-1185">Reference proteome</keyword>
<evidence type="ECO:0000313" key="3">
    <source>
        <dbReference type="Proteomes" id="UP001153076"/>
    </source>
</evidence>
<feature type="region of interest" description="Disordered" evidence="1">
    <location>
        <begin position="159"/>
        <end position="205"/>
    </location>
</feature>
<accession>A0A9Q1JP27</accession>
<comment type="caution">
    <text evidence="2">The sequence shown here is derived from an EMBL/GenBank/DDBJ whole genome shotgun (WGS) entry which is preliminary data.</text>
</comment>
<dbReference type="EMBL" id="JAKOGI010001016">
    <property type="protein sequence ID" value="KAJ8428373.1"/>
    <property type="molecule type" value="Genomic_DNA"/>
</dbReference>
<gene>
    <name evidence="2" type="ORF">Cgig2_012520</name>
</gene>
<reference evidence="2" key="1">
    <citation type="submission" date="2022-04" db="EMBL/GenBank/DDBJ databases">
        <title>Carnegiea gigantea Genome sequencing and assembly v2.</title>
        <authorList>
            <person name="Copetti D."/>
            <person name="Sanderson M.J."/>
            <person name="Burquez A."/>
            <person name="Wojciechowski M.F."/>
        </authorList>
    </citation>
    <scope>NUCLEOTIDE SEQUENCE</scope>
    <source>
        <strain evidence="2">SGP5-SGP5p</strain>
        <tissue evidence="2">Aerial part</tissue>
    </source>
</reference>